<evidence type="ECO:0000313" key="9">
    <source>
        <dbReference type="Proteomes" id="UP000279236"/>
    </source>
</evidence>
<keyword evidence="1 7" id="KW-0732">Signal</keyword>
<proteinExistence type="inferred from homology"/>
<dbReference type="GO" id="GO:0010411">
    <property type="term" value="P:xyloglucan metabolic process"/>
    <property type="evidence" value="ECO:0007669"/>
    <property type="project" value="TreeGrafter"/>
</dbReference>
<evidence type="ECO:0000256" key="7">
    <source>
        <dbReference type="SAM" id="SignalP"/>
    </source>
</evidence>
<dbReference type="SUPFAM" id="SSF110296">
    <property type="entry name" value="Oligoxyloglucan reducing end-specific cellobiohydrolase"/>
    <property type="match status" value="2"/>
</dbReference>
<feature type="chain" id="PRO_5019337752" evidence="7">
    <location>
        <begin position="18"/>
        <end position="824"/>
    </location>
</feature>
<dbReference type="STRING" id="105984.A0A427YB70"/>
<organism evidence="8 9">
    <name type="scientific">Apiotrichum porosum</name>
    <dbReference type="NCBI Taxonomy" id="105984"/>
    <lineage>
        <taxon>Eukaryota</taxon>
        <taxon>Fungi</taxon>
        <taxon>Dikarya</taxon>
        <taxon>Basidiomycota</taxon>
        <taxon>Agaricomycotina</taxon>
        <taxon>Tremellomycetes</taxon>
        <taxon>Trichosporonales</taxon>
        <taxon>Trichosporonaceae</taxon>
        <taxon>Apiotrichum</taxon>
    </lineage>
</organism>
<evidence type="ECO:0000256" key="6">
    <source>
        <dbReference type="ARBA" id="ARBA00037986"/>
    </source>
</evidence>
<evidence type="ECO:0000256" key="1">
    <source>
        <dbReference type="ARBA" id="ARBA00022729"/>
    </source>
</evidence>
<comment type="similarity">
    <text evidence="6">Belongs to the glycosyl hydrolase 74 family.</text>
</comment>
<dbReference type="InterPro" id="IPR052025">
    <property type="entry name" value="Xyloglucanase_GH74"/>
</dbReference>
<protein>
    <submittedName>
        <fullName evidence="8">Uncharacterized protein</fullName>
    </submittedName>
</protein>
<dbReference type="AlphaFoldDB" id="A0A427YB70"/>
<gene>
    <name evidence="8" type="ORF">EHS24_000932</name>
</gene>
<keyword evidence="3" id="KW-0119">Carbohydrate metabolism</keyword>
<accession>A0A427YB70</accession>
<evidence type="ECO:0000313" key="8">
    <source>
        <dbReference type="EMBL" id="RSH88391.1"/>
    </source>
</evidence>
<dbReference type="CDD" id="cd15482">
    <property type="entry name" value="Sialidase_non-viral"/>
    <property type="match status" value="1"/>
</dbReference>
<evidence type="ECO:0000256" key="3">
    <source>
        <dbReference type="ARBA" id="ARBA00023277"/>
    </source>
</evidence>
<dbReference type="Gene3D" id="2.130.10.10">
    <property type="entry name" value="YVTN repeat-like/Quinoprotein amine dehydrogenase"/>
    <property type="match status" value="2"/>
</dbReference>
<dbReference type="EMBL" id="RSCE01000001">
    <property type="protein sequence ID" value="RSH88391.1"/>
    <property type="molecule type" value="Genomic_DNA"/>
</dbReference>
<feature type="signal peptide" evidence="7">
    <location>
        <begin position="1"/>
        <end position="17"/>
    </location>
</feature>
<dbReference type="PANTHER" id="PTHR43739">
    <property type="entry name" value="XYLOGLUCANASE (EUROFUNG)"/>
    <property type="match status" value="1"/>
</dbReference>
<reference evidence="8 9" key="1">
    <citation type="submission" date="2018-11" db="EMBL/GenBank/DDBJ databases">
        <title>Genome sequence of Apiotrichum porosum DSM 27194.</title>
        <authorList>
            <person name="Aliyu H."/>
            <person name="Gorte O."/>
            <person name="Ochsenreither K."/>
        </authorList>
    </citation>
    <scope>NUCLEOTIDE SEQUENCE [LARGE SCALE GENOMIC DNA]</scope>
    <source>
        <strain evidence="8 9">DSM 27194</strain>
    </source>
</reference>
<comment type="caution">
    <text evidence="8">The sequence shown here is derived from an EMBL/GenBank/DDBJ whole genome shotgun (WGS) entry which is preliminary data.</text>
</comment>
<dbReference type="OrthoDB" id="2151161at2759"/>
<dbReference type="Proteomes" id="UP000279236">
    <property type="component" value="Unassembled WGS sequence"/>
</dbReference>
<name>A0A427YB70_9TREE</name>
<evidence type="ECO:0000256" key="2">
    <source>
        <dbReference type="ARBA" id="ARBA00022801"/>
    </source>
</evidence>
<dbReference type="InterPro" id="IPR015943">
    <property type="entry name" value="WD40/YVTN_repeat-like_dom_sf"/>
</dbReference>
<dbReference type="GO" id="GO:0000272">
    <property type="term" value="P:polysaccharide catabolic process"/>
    <property type="evidence" value="ECO:0007669"/>
    <property type="project" value="UniProtKB-KW"/>
</dbReference>
<dbReference type="PANTHER" id="PTHR43739:SF2">
    <property type="entry name" value="OLIGOXYLOGLUCAN-REDUCING END-SPECIFIC XYLOGLUCANASE-RELATED"/>
    <property type="match status" value="1"/>
</dbReference>
<dbReference type="GO" id="GO:0016798">
    <property type="term" value="F:hydrolase activity, acting on glycosyl bonds"/>
    <property type="evidence" value="ECO:0007669"/>
    <property type="project" value="UniProtKB-KW"/>
</dbReference>
<keyword evidence="4" id="KW-0326">Glycosidase</keyword>
<dbReference type="GeneID" id="39585475"/>
<keyword evidence="9" id="KW-1185">Reference proteome</keyword>
<evidence type="ECO:0000256" key="5">
    <source>
        <dbReference type="ARBA" id="ARBA00023326"/>
    </source>
</evidence>
<dbReference type="RefSeq" id="XP_028480599.1">
    <property type="nucleotide sequence ID" value="XM_028616742.1"/>
</dbReference>
<sequence>MLITALVALLGALGVRAGNNKGYEFNSVAISGGGYITGIVAHPTQANLRYVRTDIGGAYRWDNGASKWIALNDFITARDANLLGTESIALDPHNPNRLYLAQGRYQTDEWAGFYVSDDQGATFTIYESPFPMGANDMGRNNGERLAVNPFNTNELWMGTRTEGLWKSSDRAATWTNVTSIPDAFANGIGFVQVVFDPVNNGTIYASASAPGGLFVSKDAGASWAAIAGQPTTWTNETANAFPDKTPSSAGPQPMKVALTTDFLYVTYADYPGPWGVSFGEVWRLNITGGSWDNITPGRNGNSSPAPYDNQTFPAGGFCGVSVDATNPNRLVVMTLDRDPGPALDSLYLSTDAGATWKDVTQLSSPSGSDGNWGHPINSAKFKDGTPVPWLDFNNGPQWGGYGAPNKVVGTTKFGWWMSALLIDPTDPDHLMYGTGATIWATDSLSRAEVDWSPSWYINTEGIEENYALIIKSPTGGPGHLLSGLGDISGMRHDDLTKPQHMFPAPQFSNLDTIDFAGQYPNVLARAGSSGTDYDYGCARGGYSTDGGDAWNVFPTCAPGMNASHTTGSVISVDASGRYIVWSTLLAEQAGPWASPDYGNTWNAPTGLTVQTANVTADRVQAATFYAFDAGVFYISTDGGATYATRGTGLPSNNTNGALPTVNHAVAGEIWLPILGLGIWHSKDFGATWAALPNSGKGLRPYLLSTGAPAKTNGTTTLFIWGHTSSTDTEGLYRSDDGGSSWVRVNDDNHNYGGPTSIAGDPRVYGRVFMGTAGRGIVYADLTSGNGVTAGTGTGGDKNNRGGSTAKCGKVGGKTVGTGIHCVTA</sequence>
<keyword evidence="5" id="KW-0624">Polysaccharide degradation</keyword>
<keyword evidence="2" id="KW-0378">Hydrolase</keyword>
<evidence type="ECO:0000256" key="4">
    <source>
        <dbReference type="ARBA" id="ARBA00023295"/>
    </source>
</evidence>